<name>A0A087DI35_9BIFI</name>
<evidence type="ECO:0008006" key="3">
    <source>
        <dbReference type="Google" id="ProtNLM"/>
    </source>
</evidence>
<evidence type="ECO:0000313" key="2">
    <source>
        <dbReference type="Proteomes" id="UP000029033"/>
    </source>
</evidence>
<accession>A0A087DI35</accession>
<sequence>MGKPRINVTDQWIQQNVLANPGVRKALNATARRLLPIARRIAYKEHAPDYADSLRIETGTRPGTKSPTGVKRPYARVIAGSETAAEQEFGGKNMPKRGFLRRAAAELGESVAR</sequence>
<dbReference type="RefSeq" id="WP_033519679.1">
    <property type="nucleotide sequence ID" value="NZ_CAUPKV010000009.1"/>
</dbReference>
<proteinExistence type="predicted"/>
<protein>
    <recommendedName>
        <fullName evidence="3">HK97 gp10 family phage protein</fullName>
    </recommendedName>
</protein>
<dbReference type="AlphaFoldDB" id="A0A087DI35"/>
<dbReference type="Proteomes" id="UP000029033">
    <property type="component" value="Unassembled WGS sequence"/>
</dbReference>
<reference evidence="1 2" key="1">
    <citation type="submission" date="2014-03" db="EMBL/GenBank/DDBJ databases">
        <title>Genomics of Bifidobacteria.</title>
        <authorList>
            <person name="Ventura M."/>
            <person name="Milani C."/>
            <person name="Lugli G.A."/>
        </authorList>
    </citation>
    <scope>NUCLEOTIDE SEQUENCE [LARGE SCALE GENOMIC DNA]</scope>
    <source>
        <strain evidence="1 2">LMG 21589</strain>
    </source>
</reference>
<keyword evidence="2" id="KW-1185">Reference proteome</keyword>
<dbReference type="EMBL" id="JGZO01000004">
    <property type="protein sequence ID" value="KFI95185.1"/>
    <property type="molecule type" value="Genomic_DNA"/>
</dbReference>
<dbReference type="eggNOG" id="ENOG5031QW0">
    <property type="taxonomic scope" value="Bacteria"/>
</dbReference>
<dbReference type="GeneID" id="85165990"/>
<comment type="caution">
    <text evidence="1">The sequence shown here is derived from an EMBL/GenBank/DDBJ whole genome shotgun (WGS) entry which is preliminary data.</text>
</comment>
<dbReference type="OrthoDB" id="3237830at2"/>
<organism evidence="1 2">
    <name type="scientific">Bifidobacterium scardovii</name>
    <dbReference type="NCBI Taxonomy" id="158787"/>
    <lineage>
        <taxon>Bacteria</taxon>
        <taxon>Bacillati</taxon>
        <taxon>Actinomycetota</taxon>
        <taxon>Actinomycetes</taxon>
        <taxon>Bifidobacteriales</taxon>
        <taxon>Bifidobacteriaceae</taxon>
        <taxon>Bifidobacterium</taxon>
    </lineage>
</organism>
<dbReference type="STRING" id="158787.BSCA_1003"/>
<gene>
    <name evidence="1" type="ORF">BSCA_1003</name>
</gene>
<evidence type="ECO:0000313" key="1">
    <source>
        <dbReference type="EMBL" id="KFI95185.1"/>
    </source>
</evidence>